<dbReference type="PANTHER" id="PTHR24422:SF19">
    <property type="entry name" value="CHEMOTAXIS PROTEIN METHYLTRANSFERASE"/>
    <property type="match status" value="1"/>
</dbReference>
<evidence type="ECO:0000313" key="5">
    <source>
        <dbReference type="EMBL" id="QOP43397.1"/>
    </source>
</evidence>
<evidence type="ECO:0000256" key="1">
    <source>
        <dbReference type="ARBA" id="ARBA00022603"/>
    </source>
</evidence>
<dbReference type="PANTHER" id="PTHR24422">
    <property type="entry name" value="CHEMOTAXIS PROTEIN METHYLTRANSFERASE"/>
    <property type="match status" value="1"/>
</dbReference>
<dbReference type="SUPFAM" id="SSF53335">
    <property type="entry name" value="S-adenosyl-L-methionine-dependent methyltransferases"/>
    <property type="match status" value="1"/>
</dbReference>
<keyword evidence="2" id="KW-0808">Transferase</keyword>
<reference evidence="5 6" key="1">
    <citation type="submission" date="2019-06" db="EMBL/GenBank/DDBJ databases">
        <title>Sulfurimonas gotlandica sp. nov., a chemoautotrophic and psychrotolerant epsilonproteobacterium isolated from a pelagic redoxcline, and an emended description of the genus Sulfurimonas.</title>
        <authorList>
            <person name="Wang S."/>
            <person name="Jiang L."/>
            <person name="Shao Z."/>
        </authorList>
    </citation>
    <scope>NUCLEOTIDE SEQUENCE [LARGE SCALE GENOMIC DNA]</scope>
    <source>
        <strain evidence="5 6">S2-6</strain>
    </source>
</reference>
<dbReference type="EMBL" id="CP041235">
    <property type="protein sequence ID" value="QOP43397.1"/>
    <property type="molecule type" value="Genomic_DNA"/>
</dbReference>
<dbReference type="InterPro" id="IPR029063">
    <property type="entry name" value="SAM-dependent_MTases_sf"/>
</dbReference>
<feature type="domain" description="CheR-type methyltransferase" evidence="4">
    <location>
        <begin position="15"/>
        <end position="239"/>
    </location>
</feature>
<dbReference type="InterPro" id="IPR022642">
    <property type="entry name" value="CheR_C"/>
</dbReference>
<evidence type="ECO:0000256" key="3">
    <source>
        <dbReference type="ARBA" id="ARBA00022691"/>
    </source>
</evidence>
<dbReference type="Gene3D" id="3.40.50.150">
    <property type="entry name" value="Vaccinia Virus protein VP39"/>
    <property type="match status" value="1"/>
</dbReference>
<accession>A0A7M1B0V3</accession>
<dbReference type="PROSITE" id="PS50123">
    <property type="entry name" value="CHER"/>
    <property type="match status" value="1"/>
</dbReference>
<dbReference type="RefSeq" id="WP_193151684.1">
    <property type="nucleotide sequence ID" value="NZ_CP041235.1"/>
</dbReference>
<dbReference type="PRINTS" id="PR00996">
    <property type="entry name" value="CHERMTFRASE"/>
</dbReference>
<dbReference type="SMART" id="SM00138">
    <property type="entry name" value="MeTrc"/>
    <property type="match status" value="1"/>
</dbReference>
<keyword evidence="1" id="KW-0489">Methyltransferase</keyword>
<sequence>MFNIFSNKAIQDIEQSSEVFTVDTHDSMELYSYIETKSGIELDINKPIIKQKIIDYCKKHNIKSFATLLNKIKIDEFFFKRFVTLITINETYFFREAEQIKNALYVYKKQNSSCLDILCLPSSTGEEVYSTIIIALEMHLNNFRVVGVDIDQVVIQKAREGIYNERSVHRIEEDILEKYFTIKNNNYNIKESIKKYAIFTQCNLFEESLSTIGKFDIIFSRNMFIYFNDAKKILAYKQLEKLKKYNDTKIYLGHADISSSLDNYIRRQK</sequence>
<organism evidence="5 6">
    <name type="scientific">Sulfurimonas sediminis</name>
    <dbReference type="NCBI Taxonomy" id="2590020"/>
    <lineage>
        <taxon>Bacteria</taxon>
        <taxon>Pseudomonadati</taxon>
        <taxon>Campylobacterota</taxon>
        <taxon>Epsilonproteobacteria</taxon>
        <taxon>Campylobacterales</taxon>
        <taxon>Sulfurimonadaceae</taxon>
        <taxon>Sulfurimonas</taxon>
    </lineage>
</organism>
<proteinExistence type="predicted"/>
<dbReference type="Pfam" id="PF01739">
    <property type="entry name" value="CheR"/>
    <property type="match status" value="1"/>
</dbReference>
<dbReference type="InterPro" id="IPR050903">
    <property type="entry name" value="Bact_Chemotaxis_MeTrfase"/>
</dbReference>
<dbReference type="GO" id="GO:0032259">
    <property type="term" value="P:methylation"/>
    <property type="evidence" value="ECO:0007669"/>
    <property type="project" value="UniProtKB-KW"/>
</dbReference>
<name>A0A7M1B0V3_9BACT</name>
<evidence type="ECO:0000259" key="4">
    <source>
        <dbReference type="PROSITE" id="PS50123"/>
    </source>
</evidence>
<dbReference type="Proteomes" id="UP000593719">
    <property type="component" value="Chromosome"/>
</dbReference>
<evidence type="ECO:0000313" key="6">
    <source>
        <dbReference type="Proteomes" id="UP000593719"/>
    </source>
</evidence>
<dbReference type="AlphaFoldDB" id="A0A7M1B0V3"/>
<dbReference type="KEGG" id="ssei:FJR45_05290"/>
<keyword evidence="6" id="KW-1185">Reference proteome</keyword>
<protein>
    <recommendedName>
        <fullName evidence="4">CheR-type methyltransferase domain-containing protein</fullName>
    </recommendedName>
</protein>
<keyword evidence="3" id="KW-0949">S-adenosyl-L-methionine</keyword>
<dbReference type="InterPro" id="IPR000780">
    <property type="entry name" value="CheR_MeTrfase"/>
</dbReference>
<evidence type="ECO:0000256" key="2">
    <source>
        <dbReference type="ARBA" id="ARBA00022679"/>
    </source>
</evidence>
<dbReference type="GO" id="GO:0008757">
    <property type="term" value="F:S-adenosylmethionine-dependent methyltransferase activity"/>
    <property type="evidence" value="ECO:0007669"/>
    <property type="project" value="InterPro"/>
</dbReference>
<gene>
    <name evidence="5" type="ORF">FJR45_05290</name>
</gene>